<dbReference type="Gene3D" id="3.40.50.2000">
    <property type="entry name" value="Glycogen Phosphorylase B"/>
    <property type="match status" value="2"/>
</dbReference>
<dbReference type="InterPro" id="IPR001296">
    <property type="entry name" value="Glyco_trans_1"/>
</dbReference>
<gene>
    <name evidence="3" type="ORF">SAMN05216269_10915</name>
</gene>
<dbReference type="Proteomes" id="UP000184092">
    <property type="component" value="Unassembled WGS sequence"/>
</dbReference>
<accession>A0A1M7MR41</accession>
<evidence type="ECO:0000313" key="3">
    <source>
        <dbReference type="EMBL" id="SHM93529.1"/>
    </source>
</evidence>
<sequence>MKILIIHTHYQLHGGEDSVVEQEIELLKKKHDVLVLFFQNQGGWKGALQFIGSIWNISAAKKAVQKIHGFKPDIVHIHNWHFALGPFIFREIHRLNIPIVHTVHNYRLLCPSAILLNKGKLFTDSLQQSFAWSAVRNKVYRSSIVQTFLLAFVVWFHKTIGTWKKINCYICLTPFAVELFQQSNFMVSKEHFTVKPNFRIAPIIDSTIKKESHFLFIGRLSEEKGIDVLLDAFKGLPFLIKIAGEGPLQELVEKTAKQFSNISYLGNLSCEKIVTELQKTEALIVPSVCYEGMPMTIIEAFSVGTPVIASNLGAMSSMILNEKNGFHFESANVNDLKKTIAKFHMLSDSIKKEMRYNAFKSYTEKYSPDLQQEYFDAIYNNLLIRE</sequence>
<reference evidence="4" key="1">
    <citation type="submission" date="2016-11" db="EMBL/GenBank/DDBJ databases">
        <authorList>
            <person name="Varghese N."/>
            <person name="Submissions S."/>
        </authorList>
    </citation>
    <scope>NUCLEOTIDE SEQUENCE [LARGE SCALE GENOMIC DNA]</scope>
    <source>
        <strain evidence="4">CGMCC 1.2749</strain>
    </source>
</reference>
<dbReference type="SUPFAM" id="SSF53756">
    <property type="entry name" value="UDP-Glycosyltransferase/glycogen phosphorylase"/>
    <property type="match status" value="1"/>
</dbReference>
<dbReference type="AlphaFoldDB" id="A0A1M7MR41"/>
<proteinExistence type="predicted"/>
<dbReference type="PANTHER" id="PTHR12526">
    <property type="entry name" value="GLYCOSYLTRANSFERASE"/>
    <property type="match status" value="1"/>
</dbReference>
<dbReference type="Pfam" id="PF00534">
    <property type="entry name" value="Glycos_transf_1"/>
    <property type="match status" value="1"/>
</dbReference>
<dbReference type="PANTHER" id="PTHR12526:SF584">
    <property type="entry name" value="GLYCOSYLTRANSFERASE"/>
    <property type="match status" value="1"/>
</dbReference>
<dbReference type="OrthoDB" id="9787111at2"/>
<evidence type="ECO:0000313" key="4">
    <source>
        <dbReference type="Proteomes" id="UP000184092"/>
    </source>
</evidence>
<dbReference type="STRING" id="178356.SAMN05216269_10915"/>
<name>A0A1M7MR41_9FLAO</name>
<dbReference type="EMBL" id="FRCL01000009">
    <property type="protein sequence ID" value="SHM93529.1"/>
    <property type="molecule type" value="Genomic_DNA"/>
</dbReference>
<dbReference type="RefSeq" id="WP_073209567.1">
    <property type="nucleotide sequence ID" value="NZ_FRCL01000009.1"/>
</dbReference>
<keyword evidence="3" id="KW-0808">Transferase</keyword>
<evidence type="ECO:0000259" key="1">
    <source>
        <dbReference type="Pfam" id="PF00534"/>
    </source>
</evidence>
<feature type="domain" description="Glycosyltransferase subfamily 4-like N-terminal" evidence="2">
    <location>
        <begin position="16"/>
        <end position="139"/>
    </location>
</feature>
<dbReference type="Pfam" id="PF13439">
    <property type="entry name" value="Glyco_transf_4"/>
    <property type="match status" value="1"/>
</dbReference>
<keyword evidence="4" id="KW-1185">Reference proteome</keyword>
<evidence type="ECO:0000259" key="2">
    <source>
        <dbReference type="Pfam" id="PF13439"/>
    </source>
</evidence>
<protein>
    <submittedName>
        <fullName evidence="3">Glycosyltransferase involved in cell wall bisynthesis</fullName>
    </submittedName>
</protein>
<feature type="domain" description="Glycosyl transferase family 1" evidence="1">
    <location>
        <begin position="209"/>
        <end position="358"/>
    </location>
</feature>
<organism evidence="3 4">
    <name type="scientific">Flavobacterium xinjiangense</name>
    <dbReference type="NCBI Taxonomy" id="178356"/>
    <lineage>
        <taxon>Bacteria</taxon>
        <taxon>Pseudomonadati</taxon>
        <taxon>Bacteroidota</taxon>
        <taxon>Flavobacteriia</taxon>
        <taxon>Flavobacteriales</taxon>
        <taxon>Flavobacteriaceae</taxon>
        <taxon>Flavobacterium</taxon>
    </lineage>
</organism>
<dbReference type="GO" id="GO:0016757">
    <property type="term" value="F:glycosyltransferase activity"/>
    <property type="evidence" value="ECO:0007669"/>
    <property type="project" value="InterPro"/>
</dbReference>
<dbReference type="InterPro" id="IPR028098">
    <property type="entry name" value="Glyco_trans_4-like_N"/>
</dbReference>